<protein>
    <submittedName>
        <fullName evidence="3">Uncharacterized protein</fullName>
    </submittedName>
</protein>
<dbReference type="Proteomes" id="UP000184383">
    <property type="component" value="Unassembled WGS sequence"/>
</dbReference>
<name>A0A1L9RZT6_ASPWE</name>
<dbReference type="AlphaFoldDB" id="A0A1L9RZT6"/>
<feature type="chain" id="PRO_5013109589" evidence="2">
    <location>
        <begin position="17"/>
        <end position="75"/>
    </location>
</feature>
<evidence type="ECO:0000313" key="4">
    <source>
        <dbReference type="Proteomes" id="UP000184383"/>
    </source>
</evidence>
<dbReference type="RefSeq" id="XP_040694118.1">
    <property type="nucleotide sequence ID" value="XM_040833875.1"/>
</dbReference>
<proteinExistence type="predicted"/>
<gene>
    <name evidence="3" type="ORF">ASPWEDRAFT_33838</name>
</gene>
<keyword evidence="2" id="KW-0732">Signal</keyword>
<feature type="signal peptide" evidence="2">
    <location>
        <begin position="1"/>
        <end position="16"/>
    </location>
</feature>
<reference evidence="4" key="1">
    <citation type="journal article" date="2017" name="Genome Biol.">
        <title>Comparative genomics reveals high biological diversity and specific adaptations in the industrially and medically important fungal genus Aspergillus.</title>
        <authorList>
            <person name="de Vries R.P."/>
            <person name="Riley R."/>
            <person name="Wiebenga A."/>
            <person name="Aguilar-Osorio G."/>
            <person name="Amillis S."/>
            <person name="Uchima C.A."/>
            <person name="Anderluh G."/>
            <person name="Asadollahi M."/>
            <person name="Askin M."/>
            <person name="Barry K."/>
            <person name="Battaglia E."/>
            <person name="Bayram O."/>
            <person name="Benocci T."/>
            <person name="Braus-Stromeyer S.A."/>
            <person name="Caldana C."/>
            <person name="Canovas D."/>
            <person name="Cerqueira G.C."/>
            <person name="Chen F."/>
            <person name="Chen W."/>
            <person name="Choi C."/>
            <person name="Clum A."/>
            <person name="Dos Santos R.A."/>
            <person name="Damasio A.R."/>
            <person name="Diallinas G."/>
            <person name="Emri T."/>
            <person name="Fekete E."/>
            <person name="Flipphi M."/>
            <person name="Freyberg S."/>
            <person name="Gallo A."/>
            <person name="Gournas C."/>
            <person name="Habgood R."/>
            <person name="Hainaut M."/>
            <person name="Harispe M.L."/>
            <person name="Henrissat B."/>
            <person name="Hilden K.S."/>
            <person name="Hope R."/>
            <person name="Hossain A."/>
            <person name="Karabika E."/>
            <person name="Karaffa L."/>
            <person name="Karanyi Z."/>
            <person name="Krasevec N."/>
            <person name="Kuo A."/>
            <person name="Kusch H."/>
            <person name="LaButti K."/>
            <person name="Lagendijk E.L."/>
            <person name="Lapidus A."/>
            <person name="Levasseur A."/>
            <person name="Lindquist E."/>
            <person name="Lipzen A."/>
            <person name="Logrieco A.F."/>
            <person name="MacCabe A."/>
            <person name="Maekelae M.R."/>
            <person name="Malavazi I."/>
            <person name="Melin P."/>
            <person name="Meyer V."/>
            <person name="Mielnichuk N."/>
            <person name="Miskei M."/>
            <person name="Molnar A.P."/>
            <person name="Mule G."/>
            <person name="Ngan C.Y."/>
            <person name="Orejas M."/>
            <person name="Orosz E."/>
            <person name="Ouedraogo J.P."/>
            <person name="Overkamp K.M."/>
            <person name="Park H.-S."/>
            <person name="Perrone G."/>
            <person name="Piumi F."/>
            <person name="Punt P.J."/>
            <person name="Ram A.F."/>
            <person name="Ramon A."/>
            <person name="Rauscher S."/>
            <person name="Record E."/>
            <person name="Riano-Pachon D.M."/>
            <person name="Robert V."/>
            <person name="Roehrig J."/>
            <person name="Ruller R."/>
            <person name="Salamov A."/>
            <person name="Salih N.S."/>
            <person name="Samson R.A."/>
            <person name="Sandor E."/>
            <person name="Sanguinetti M."/>
            <person name="Schuetze T."/>
            <person name="Sepcic K."/>
            <person name="Shelest E."/>
            <person name="Sherlock G."/>
            <person name="Sophianopoulou V."/>
            <person name="Squina F.M."/>
            <person name="Sun H."/>
            <person name="Susca A."/>
            <person name="Todd R.B."/>
            <person name="Tsang A."/>
            <person name="Unkles S.E."/>
            <person name="van de Wiele N."/>
            <person name="van Rossen-Uffink D."/>
            <person name="Oliveira J.V."/>
            <person name="Vesth T.C."/>
            <person name="Visser J."/>
            <person name="Yu J.-H."/>
            <person name="Zhou M."/>
            <person name="Andersen M.R."/>
            <person name="Archer D.B."/>
            <person name="Baker S.E."/>
            <person name="Benoit I."/>
            <person name="Brakhage A.A."/>
            <person name="Braus G.H."/>
            <person name="Fischer R."/>
            <person name="Frisvad J.C."/>
            <person name="Goldman G.H."/>
            <person name="Houbraken J."/>
            <person name="Oakley B."/>
            <person name="Pocsi I."/>
            <person name="Scazzocchio C."/>
            <person name="Seiboth B."/>
            <person name="vanKuyk P.A."/>
            <person name="Wortman J."/>
            <person name="Dyer P.S."/>
            <person name="Grigoriev I.V."/>
        </authorList>
    </citation>
    <scope>NUCLEOTIDE SEQUENCE [LARGE SCALE GENOMIC DNA]</scope>
    <source>
        <strain evidence="4">DTO 134E9</strain>
    </source>
</reference>
<accession>A0A1L9RZT6</accession>
<evidence type="ECO:0000313" key="3">
    <source>
        <dbReference type="EMBL" id="OJJ40442.1"/>
    </source>
</evidence>
<evidence type="ECO:0000256" key="1">
    <source>
        <dbReference type="SAM" id="MobiDB-lite"/>
    </source>
</evidence>
<keyword evidence="4" id="KW-1185">Reference proteome</keyword>
<dbReference type="EMBL" id="KV878209">
    <property type="protein sequence ID" value="OJJ40442.1"/>
    <property type="molecule type" value="Genomic_DNA"/>
</dbReference>
<feature type="region of interest" description="Disordered" evidence="1">
    <location>
        <begin position="56"/>
        <end position="75"/>
    </location>
</feature>
<dbReference type="VEuPathDB" id="FungiDB:ASPWEDRAFT_33838"/>
<sequence>MMLMTMMIILSSRDSAIPVIHQPPQLENTAGVEQSLRHNLLSVYSVHQSLLCYSTTSSNRKSRENAEIPGARMKP</sequence>
<organism evidence="3 4">
    <name type="scientific">Aspergillus wentii DTO 134E9</name>
    <dbReference type="NCBI Taxonomy" id="1073089"/>
    <lineage>
        <taxon>Eukaryota</taxon>
        <taxon>Fungi</taxon>
        <taxon>Dikarya</taxon>
        <taxon>Ascomycota</taxon>
        <taxon>Pezizomycotina</taxon>
        <taxon>Eurotiomycetes</taxon>
        <taxon>Eurotiomycetidae</taxon>
        <taxon>Eurotiales</taxon>
        <taxon>Aspergillaceae</taxon>
        <taxon>Aspergillus</taxon>
        <taxon>Aspergillus subgen. Cremei</taxon>
    </lineage>
</organism>
<evidence type="ECO:0000256" key="2">
    <source>
        <dbReference type="SAM" id="SignalP"/>
    </source>
</evidence>
<dbReference type="GeneID" id="63749723"/>